<dbReference type="RefSeq" id="WP_307396777.1">
    <property type="nucleotide sequence ID" value="NZ_BAAADK010000032.1"/>
</dbReference>
<dbReference type="Pfam" id="PF03747">
    <property type="entry name" value="ADP_ribosyl_GH"/>
    <property type="match status" value="1"/>
</dbReference>
<dbReference type="InterPro" id="IPR050792">
    <property type="entry name" value="ADP-ribosylglycohydrolase"/>
</dbReference>
<keyword evidence="2" id="KW-1185">Reference proteome</keyword>
<comment type="caution">
    <text evidence="1">The sequence shown here is derived from an EMBL/GenBank/DDBJ whole genome shotgun (WGS) entry which is preliminary data.</text>
</comment>
<dbReference type="SUPFAM" id="SSF101478">
    <property type="entry name" value="ADP-ribosylglycohydrolase"/>
    <property type="match status" value="1"/>
</dbReference>
<reference evidence="1 2" key="1">
    <citation type="submission" date="2023-07" db="EMBL/GenBank/DDBJ databases">
        <title>Genomic Encyclopedia of Type Strains, Phase IV (KMG-IV): sequencing the most valuable type-strain genomes for metagenomic binning, comparative biology and taxonomic classification.</title>
        <authorList>
            <person name="Goeker M."/>
        </authorList>
    </citation>
    <scope>NUCLEOTIDE SEQUENCE [LARGE SCALE GENOMIC DNA]</scope>
    <source>
        <strain evidence="1 2">DSM 12751</strain>
    </source>
</reference>
<dbReference type="EMBL" id="JAUSTY010000018">
    <property type="protein sequence ID" value="MDQ0167675.1"/>
    <property type="molecule type" value="Genomic_DNA"/>
</dbReference>
<proteinExistence type="predicted"/>
<dbReference type="PANTHER" id="PTHR16222:SF12">
    <property type="entry name" value="ADP-RIBOSYLGLYCOHYDROLASE-RELATED"/>
    <property type="match status" value="1"/>
</dbReference>
<organism evidence="1 2">
    <name type="scientific">Caldalkalibacillus horti</name>
    <dbReference type="NCBI Taxonomy" id="77523"/>
    <lineage>
        <taxon>Bacteria</taxon>
        <taxon>Bacillati</taxon>
        <taxon>Bacillota</taxon>
        <taxon>Bacilli</taxon>
        <taxon>Bacillales</taxon>
        <taxon>Bacillaceae</taxon>
        <taxon>Caldalkalibacillus</taxon>
    </lineage>
</organism>
<dbReference type="InterPro" id="IPR005502">
    <property type="entry name" value="Ribosyl_crysJ1"/>
</dbReference>
<name>A0ABT9W3H9_9BACI</name>
<accession>A0ABT9W3H9</accession>
<evidence type="ECO:0000313" key="1">
    <source>
        <dbReference type="EMBL" id="MDQ0167675.1"/>
    </source>
</evidence>
<sequence length="348" mass="37549">MSKSTIDRIYGSLLGLAMGDSIGFSAMYHRTVVLPKKRRGRLWNFTKLTDEHRINKMSLPFTHAMEESILELSGTDDTEFTVVAAKMLMDCKGEFSNAALLDGWKRYVVEHGDRIWSGVSERASIENITNGILPPASGNDNPHHYDDGAVARAVPIGLICQGQPEKAAEIAKSMASITNAEDGVFAAQAMAASIAVAMTGAEPQEVVQAGLRYVPEDSWLGRKVKQAQDIMASSMDSPFSAIPALHNQVVNAIYNYANIAPETLAVAYAIFSGTKGRLEEGIQLASLLPKQADSMPAMVGALAGALQGADVVTEAWRESLDPVKGICIPSIEGSSLWQIANDLNTYYR</sequence>
<dbReference type="PANTHER" id="PTHR16222">
    <property type="entry name" value="ADP-RIBOSYLGLYCOHYDROLASE"/>
    <property type="match status" value="1"/>
</dbReference>
<gene>
    <name evidence="1" type="ORF">J2S11_003602</name>
</gene>
<dbReference type="InterPro" id="IPR036705">
    <property type="entry name" value="Ribosyl_crysJ1_sf"/>
</dbReference>
<dbReference type="Proteomes" id="UP001235840">
    <property type="component" value="Unassembled WGS sequence"/>
</dbReference>
<dbReference type="Gene3D" id="1.10.4080.10">
    <property type="entry name" value="ADP-ribosylation/Crystallin J1"/>
    <property type="match status" value="1"/>
</dbReference>
<evidence type="ECO:0000313" key="2">
    <source>
        <dbReference type="Proteomes" id="UP001235840"/>
    </source>
</evidence>
<protein>
    <submittedName>
        <fullName evidence="1">ADP-ribosylglycohydrolase</fullName>
    </submittedName>
</protein>